<sequence>MNKNYQISSLEIENQQLRDTLDQYQKREKNHFTNYVLFIFFIFLFVGMWMML</sequence>
<dbReference type="AlphaFoldDB" id="A0A6G1X7V4"/>
<evidence type="ECO:0000313" key="3">
    <source>
        <dbReference type="Proteomes" id="UP000480185"/>
    </source>
</evidence>
<name>A0A6G1X7V4_9BACI</name>
<protein>
    <submittedName>
        <fullName evidence="2">Uncharacterized protein</fullName>
    </submittedName>
</protein>
<keyword evidence="3" id="KW-1185">Reference proteome</keyword>
<proteinExistence type="predicted"/>
<evidence type="ECO:0000256" key="1">
    <source>
        <dbReference type="SAM" id="Phobius"/>
    </source>
</evidence>
<dbReference type="Proteomes" id="UP000480185">
    <property type="component" value="Unassembled WGS sequence"/>
</dbReference>
<gene>
    <name evidence="2" type="ORF">GH754_11765</name>
</gene>
<feature type="transmembrane region" description="Helical" evidence="1">
    <location>
        <begin position="32"/>
        <end position="51"/>
    </location>
</feature>
<dbReference type="EMBL" id="WJNH01000007">
    <property type="protein sequence ID" value="MRG86985.1"/>
    <property type="molecule type" value="Genomic_DNA"/>
</dbReference>
<keyword evidence="1" id="KW-1133">Transmembrane helix</keyword>
<accession>A0A6G1X7V4</accession>
<organism evidence="2 3">
    <name type="scientific">Salinibacillus xinjiangensis</name>
    <dbReference type="NCBI Taxonomy" id="1229268"/>
    <lineage>
        <taxon>Bacteria</taxon>
        <taxon>Bacillati</taxon>
        <taxon>Bacillota</taxon>
        <taxon>Bacilli</taxon>
        <taxon>Bacillales</taxon>
        <taxon>Bacillaceae</taxon>
        <taxon>Salinibacillus</taxon>
    </lineage>
</organism>
<keyword evidence="1" id="KW-0812">Transmembrane</keyword>
<dbReference type="OrthoDB" id="10002932at2"/>
<dbReference type="RefSeq" id="WP_153728880.1">
    <property type="nucleotide sequence ID" value="NZ_WJNH01000007.1"/>
</dbReference>
<comment type="caution">
    <text evidence="2">The sequence shown here is derived from an EMBL/GenBank/DDBJ whole genome shotgun (WGS) entry which is preliminary data.</text>
</comment>
<keyword evidence="1" id="KW-0472">Membrane</keyword>
<reference evidence="2 3" key="1">
    <citation type="submission" date="2019-11" db="EMBL/GenBank/DDBJ databases">
        <authorList>
            <person name="Li J."/>
        </authorList>
    </citation>
    <scope>NUCLEOTIDE SEQUENCE [LARGE SCALE GENOMIC DNA]</scope>
    <source>
        <strain evidence="2 3">J4</strain>
    </source>
</reference>
<evidence type="ECO:0000313" key="2">
    <source>
        <dbReference type="EMBL" id="MRG86985.1"/>
    </source>
</evidence>